<dbReference type="STRING" id="388280.SAMN04488057_104121"/>
<dbReference type="Pfam" id="PF18826">
    <property type="entry name" value="bVLRF1"/>
    <property type="match status" value="1"/>
</dbReference>
<dbReference type="AlphaFoldDB" id="A0A1M7M626"/>
<protein>
    <recommendedName>
        <fullName evidence="1">VLRF1 domain-containing protein</fullName>
    </recommendedName>
</protein>
<accession>A0A1M7M626</accession>
<sequence length="228" mass="26131">MQKLIEAVETAAILEWASAKGLLLNYDSDRHKIILEKDGRKVASVRLALSVSYSPESGTVKPVEKNHVLCMVKAGMAAIGYFENGQNISHKVFRAYMVRKKQGKSQIKHLKTKGKSRAGSRIRLAESEKFFEQINSRLTAYLNTYHIDYIGYACSKTLWPFLFKANLKDHKQLLYKIPIHVQQPSYERLLSINKRLQMTAIQTEEKESAFFAPYFQKNPDPASDEDSW</sequence>
<dbReference type="InterPro" id="IPR041175">
    <property type="entry name" value="VLRF1/Vms1"/>
</dbReference>
<gene>
    <name evidence="2" type="ORF">SAMN04488057_104121</name>
</gene>
<dbReference type="Proteomes" id="UP000184513">
    <property type="component" value="Unassembled WGS sequence"/>
</dbReference>
<evidence type="ECO:0000313" key="2">
    <source>
        <dbReference type="EMBL" id="SHM86167.1"/>
    </source>
</evidence>
<keyword evidence="3" id="KW-1185">Reference proteome</keyword>
<feature type="domain" description="VLRF1" evidence="1">
    <location>
        <begin position="63"/>
        <end position="199"/>
    </location>
</feature>
<dbReference type="PROSITE" id="PS52044">
    <property type="entry name" value="VLRF1"/>
    <property type="match status" value="1"/>
</dbReference>
<reference evidence="2 3" key="1">
    <citation type="submission" date="2016-11" db="EMBL/GenBank/DDBJ databases">
        <authorList>
            <person name="Jaros S."/>
            <person name="Januszkiewicz K."/>
            <person name="Wedrychowicz H."/>
        </authorList>
    </citation>
    <scope>NUCLEOTIDE SEQUENCE [LARGE SCALE GENOMIC DNA]</scope>
    <source>
        <strain evidence="2 3">CGMCC 1.6102</strain>
    </source>
</reference>
<name>A0A1M7M626_9BACT</name>
<evidence type="ECO:0000313" key="3">
    <source>
        <dbReference type="Proteomes" id="UP000184513"/>
    </source>
</evidence>
<evidence type="ECO:0000259" key="1">
    <source>
        <dbReference type="PROSITE" id="PS52044"/>
    </source>
</evidence>
<dbReference type="OrthoDB" id="850705at2"/>
<proteinExistence type="predicted"/>
<organism evidence="2 3">
    <name type="scientific">Cyclobacterium lianum</name>
    <dbReference type="NCBI Taxonomy" id="388280"/>
    <lineage>
        <taxon>Bacteria</taxon>
        <taxon>Pseudomonadati</taxon>
        <taxon>Bacteroidota</taxon>
        <taxon>Cytophagia</taxon>
        <taxon>Cytophagales</taxon>
        <taxon>Cyclobacteriaceae</taxon>
        <taxon>Cyclobacterium</taxon>
    </lineage>
</organism>
<dbReference type="RefSeq" id="WP_073093936.1">
    <property type="nucleotide sequence ID" value="NZ_FRCY01000004.1"/>
</dbReference>
<dbReference type="EMBL" id="FRCY01000004">
    <property type="protein sequence ID" value="SHM86167.1"/>
    <property type="molecule type" value="Genomic_DNA"/>
</dbReference>